<accession>A0A0V8JAF4</accession>
<proteinExistence type="predicted"/>
<dbReference type="AlphaFoldDB" id="A0A0V8JAF4"/>
<dbReference type="EMBL" id="LNQN01000002">
    <property type="protein sequence ID" value="KSU83905.1"/>
    <property type="molecule type" value="Genomic_DNA"/>
</dbReference>
<gene>
    <name evidence="1" type="ORF">AS030_11850</name>
</gene>
<protein>
    <submittedName>
        <fullName evidence="1">Uncharacterized protein</fullName>
    </submittedName>
</protein>
<keyword evidence="2" id="KW-1185">Reference proteome</keyword>
<name>A0A0V8JAF4_9BACL</name>
<comment type="caution">
    <text evidence="1">The sequence shown here is derived from an EMBL/GenBank/DDBJ whole genome shotgun (WGS) entry which is preliminary data.</text>
</comment>
<evidence type="ECO:0000313" key="1">
    <source>
        <dbReference type="EMBL" id="KSU83905.1"/>
    </source>
</evidence>
<dbReference type="RefSeq" id="WP_061972926.1">
    <property type="nucleotide sequence ID" value="NZ_FMAV01000002.1"/>
</dbReference>
<dbReference type="Proteomes" id="UP000054099">
    <property type="component" value="Unassembled WGS sequence"/>
</dbReference>
<organism evidence="1 2">
    <name type="scientific">Fictibacillus enclensis</name>
    <dbReference type="NCBI Taxonomy" id="1017270"/>
    <lineage>
        <taxon>Bacteria</taxon>
        <taxon>Bacillati</taxon>
        <taxon>Bacillota</taxon>
        <taxon>Bacilli</taxon>
        <taxon>Bacillales</taxon>
        <taxon>Fictibacillaceae</taxon>
        <taxon>Fictibacillus</taxon>
    </lineage>
</organism>
<reference evidence="1 2" key="1">
    <citation type="journal article" date="2014" name="Antonie Van Leeuwenhoek">
        <title>Fictibacillus enclensis sp. nov., isolated from marine sediment.</title>
        <authorList>
            <person name="Dastager S.G."/>
            <person name="Mawlankar R."/>
            <person name="Srinivasan K."/>
            <person name="Tang S.K."/>
            <person name="Lee J.C."/>
            <person name="Ramana V.V."/>
            <person name="Shouche Y.S."/>
        </authorList>
    </citation>
    <scope>NUCLEOTIDE SEQUENCE [LARGE SCALE GENOMIC DNA]</scope>
    <source>
        <strain evidence="1 2">NIO-1003</strain>
    </source>
</reference>
<evidence type="ECO:0000313" key="2">
    <source>
        <dbReference type="Proteomes" id="UP000054099"/>
    </source>
</evidence>
<dbReference type="OrthoDB" id="2609987at2"/>
<sequence length="131" mass="14719">MAPEEIFEIGANCLLVLDNKFFAVVEIESAVMGVELEVFVIIRIDEATARRLHKAGLEFCEVTRTVPRERNGVTVEFKCVFIQGNNAFALFDVENDFDEAVFVKISLSEAKRLIRQGAMQCTVIDARNTNC</sequence>